<gene>
    <name evidence="2" type="ORF">HD841_000268</name>
</gene>
<name>A0A7Y9FJM8_9SPHN</name>
<dbReference type="RefSeq" id="WP_179507088.1">
    <property type="nucleotide sequence ID" value="NZ_JACCBY010000001.1"/>
</dbReference>
<feature type="chain" id="PRO_5031067784" description="Lipoprotein" evidence="1">
    <location>
        <begin position="25"/>
        <end position="115"/>
    </location>
</feature>
<organism evidence="2 3">
    <name type="scientific">Sphingomonas melonis</name>
    <dbReference type="NCBI Taxonomy" id="152682"/>
    <lineage>
        <taxon>Bacteria</taxon>
        <taxon>Pseudomonadati</taxon>
        <taxon>Pseudomonadota</taxon>
        <taxon>Alphaproteobacteria</taxon>
        <taxon>Sphingomonadales</taxon>
        <taxon>Sphingomonadaceae</taxon>
        <taxon>Sphingomonas</taxon>
    </lineage>
</organism>
<keyword evidence="3" id="KW-1185">Reference proteome</keyword>
<proteinExistence type="predicted"/>
<reference evidence="2 3" key="1">
    <citation type="submission" date="2020-07" db="EMBL/GenBank/DDBJ databases">
        <authorList>
            <person name="Partida-Martinez L."/>
            <person name="Huntemann M."/>
            <person name="Clum A."/>
            <person name="Wang J."/>
            <person name="Palaniappan K."/>
            <person name="Ritter S."/>
            <person name="Chen I.-M."/>
            <person name="Stamatis D."/>
            <person name="Reddy T."/>
            <person name="O'Malley R."/>
            <person name="Daum C."/>
            <person name="Shapiro N."/>
            <person name="Ivanova N."/>
            <person name="Kyrpides N."/>
            <person name="Woyke T."/>
        </authorList>
    </citation>
    <scope>NUCLEOTIDE SEQUENCE [LARGE SCALE GENOMIC DNA]</scope>
    <source>
        <strain evidence="2 3">AS2.3</strain>
    </source>
</reference>
<dbReference type="EMBL" id="JACCBY010000001">
    <property type="protein sequence ID" value="NYD88499.1"/>
    <property type="molecule type" value="Genomic_DNA"/>
</dbReference>
<keyword evidence="1" id="KW-0732">Signal</keyword>
<feature type="signal peptide" evidence="1">
    <location>
        <begin position="1"/>
        <end position="24"/>
    </location>
</feature>
<evidence type="ECO:0000256" key="1">
    <source>
        <dbReference type="SAM" id="SignalP"/>
    </source>
</evidence>
<dbReference type="Proteomes" id="UP000517753">
    <property type="component" value="Unassembled WGS sequence"/>
</dbReference>
<dbReference type="AlphaFoldDB" id="A0A7Y9FJM8"/>
<dbReference type="PROSITE" id="PS51257">
    <property type="entry name" value="PROKAR_LIPOPROTEIN"/>
    <property type="match status" value="1"/>
</dbReference>
<sequence>MTFAKRWIIAACALIAAMCTPSIAACQTTSNANIWITLVNNTTLPVTVSNLTWSGRYGTERDDGTIVDRIADTVAPGKGSSGRLRMNYAGHGRYTELEFDASFTTDDKNTKTCHF</sequence>
<evidence type="ECO:0000313" key="2">
    <source>
        <dbReference type="EMBL" id="NYD88499.1"/>
    </source>
</evidence>
<accession>A0A7Y9FJM8</accession>
<evidence type="ECO:0008006" key="4">
    <source>
        <dbReference type="Google" id="ProtNLM"/>
    </source>
</evidence>
<evidence type="ECO:0000313" key="3">
    <source>
        <dbReference type="Proteomes" id="UP000517753"/>
    </source>
</evidence>
<comment type="caution">
    <text evidence="2">The sequence shown here is derived from an EMBL/GenBank/DDBJ whole genome shotgun (WGS) entry which is preliminary data.</text>
</comment>
<protein>
    <recommendedName>
        <fullName evidence="4">Lipoprotein</fullName>
    </recommendedName>
</protein>
<reference evidence="2 3" key="2">
    <citation type="submission" date="2020-08" db="EMBL/GenBank/DDBJ databases">
        <title>The Agave Microbiome: Exploring the role of microbial communities in plant adaptations to desert environments.</title>
        <authorList>
            <person name="Partida-Martinez L.P."/>
        </authorList>
    </citation>
    <scope>NUCLEOTIDE SEQUENCE [LARGE SCALE GENOMIC DNA]</scope>
    <source>
        <strain evidence="2 3">AS2.3</strain>
    </source>
</reference>